<dbReference type="AlphaFoldDB" id="A0A6H5G3Y3"/>
<sequence length="66" mass="7399">ERLIPDVQNSRMIVHSSGSSLMNKIRDGCENKLNLLGRAAEGPGGEALAKSWAYFDFNDQRQTYLE</sequence>
<evidence type="ECO:0000313" key="2">
    <source>
        <dbReference type="Proteomes" id="UP000479000"/>
    </source>
</evidence>
<protein>
    <submittedName>
        <fullName evidence="1">Uncharacterized protein</fullName>
    </submittedName>
</protein>
<feature type="non-terminal residue" evidence="1">
    <location>
        <position position="1"/>
    </location>
</feature>
<dbReference type="Proteomes" id="UP000479000">
    <property type="component" value="Unassembled WGS sequence"/>
</dbReference>
<keyword evidence="2" id="KW-1185">Reference proteome</keyword>
<name>A0A6H5G3Y3_9HEMI</name>
<organism evidence="1 2">
    <name type="scientific">Nesidiocoris tenuis</name>
    <dbReference type="NCBI Taxonomy" id="355587"/>
    <lineage>
        <taxon>Eukaryota</taxon>
        <taxon>Metazoa</taxon>
        <taxon>Ecdysozoa</taxon>
        <taxon>Arthropoda</taxon>
        <taxon>Hexapoda</taxon>
        <taxon>Insecta</taxon>
        <taxon>Pterygota</taxon>
        <taxon>Neoptera</taxon>
        <taxon>Paraneoptera</taxon>
        <taxon>Hemiptera</taxon>
        <taxon>Heteroptera</taxon>
        <taxon>Panheteroptera</taxon>
        <taxon>Cimicomorpha</taxon>
        <taxon>Miridae</taxon>
        <taxon>Dicyphina</taxon>
        <taxon>Nesidiocoris</taxon>
    </lineage>
</organism>
<accession>A0A6H5G3Y3</accession>
<proteinExistence type="predicted"/>
<dbReference type="EMBL" id="CADCXU010005105">
    <property type="protein sequence ID" value="CAA9996838.1"/>
    <property type="molecule type" value="Genomic_DNA"/>
</dbReference>
<evidence type="ECO:0000313" key="1">
    <source>
        <dbReference type="EMBL" id="CAA9996838.1"/>
    </source>
</evidence>
<reference evidence="1 2" key="1">
    <citation type="submission" date="2020-02" db="EMBL/GenBank/DDBJ databases">
        <authorList>
            <person name="Ferguson B K."/>
        </authorList>
    </citation>
    <scope>NUCLEOTIDE SEQUENCE [LARGE SCALE GENOMIC DNA]</scope>
</reference>
<gene>
    <name evidence="1" type="ORF">NTEN_LOCUS3249</name>
</gene>